<comment type="similarity">
    <text evidence="1">Belongs to the PPR family. P subfamily.</text>
</comment>
<protein>
    <submittedName>
        <fullName evidence="4">Uncharacterized protein</fullName>
    </submittedName>
</protein>
<dbReference type="PANTHER" id="PTHR47936:SF5">
    <property type="entry name" value="PENTACOTRIPEPTIDE-REPEAT REGION OF PRORP DOMAIN-CONTAINING PROTEIN"/>
    <property type="match status" value="1"/>
</dbReference>
<feature type="repeat" description="PPR" evidence="3">
    <location>
        <begin position="191"/>
        <end position="225"/>
    </location>
</feature>
<dbReference type="Gene3D" id="1.25.40.10">
    <property type="entry name" value="Tetratricopeptide repeat domain"/>
    <property type="match status" value="2"/>
</dbReference>
<dbReference type="AlphaFoldDB" id="A0A7C9CF63"/>
<evidence type="ECO:0000313" key="4">
    <source>
        <dbReference type="EMBL" id="MBA4616126.1"/>
    </source>
</evidence>
<dbReference type="InterPro" id="IPR002885">
    <property type="entry name" value="PPR_rpt"/>
</dbReference>
<dbReference type="InterPro" id="IPR011990">
    <property type="entry name" value="TPR-like_helical_dom_sf"/>
</dbReference>
<reference evidence="4" key="2">
    <citation type="submission" date="2020-07" db="EMBL/GenBank/DDBJ databases">
        <authorList>
            <person name="Vera ALvarez R."/>
            <person name="Arias-Moreno D.M."/>
            <person name="Jimenez-Jacinto V."/>
            <person name="Jimenez-Bremont J.F."/>
            <person name="Swaminathan K."/>
            <person name="Moose S.P."/>
            <person name="Guerrero-Gonzalez M.L."/>
            <person name="Marino-Ramirez L."/>
            <person name="Landsman D."/>
            <person name="Rodriguez-Kessler M."/>
            <person name="Delgado-Sanchez P."/>
        </authorList>
    </citation>
    <scope>NUCLEOTIDE SEQUENCE</scope>
    <source>
        <tissue evidence="4">Cladode</tissue>
    </source>
</reference>
<dbReference type="GO" id="GO:0010019">
    <property type="term" value="P:chloroplast-nucleus signaling pathway"/>
    <property type="evidence" value="ECO:0007669"/>
    <property type="project" value="TreeGrafter"/>
</dbReference>
<name>A0A7C9CF63_OPUST</name>
<dbReference type="PANTHER" id="PTHR47936">
    <property type="entry name" value="PPR_LONG DOMAIN-CONTAINING PROTEIN"/>
    <property type="match status" value="1"/>
</dbReference>
<feature type="repeat" description="PPR" evidence="3">
    <location>
        <begin position="261"/>
        <end position="296"/>
    </location>
</feature>
<organism evidence="4">
    <name type="scientific">Opuntia streptacantha</name>
    <name type="common">Prickly pear cactus</name>
    <name type="synonym">Opuntia cardona</name>
    <dbReference type="NCBI Taxonomy" id="393608"/>
    <lineage>
        <taxon>Eukaryota</taxon>
        <taxon>Viridiplantae</taxon>
        <taxon>Streptophyta</taxon>
        <taxon>Embryophyta</taxon>
        <taxon>Tracheophyta</taxon>
        <taxon>Spermatophyta</taxon>
        <taxon>Magnoliopsida</taxon>
        <taxon>eudicotyledons</taxon>
        <taxon>Gunneridae</taxon>
        <taxon>Pentapetalae</taxon>
        <taxon>Caryophyllales</taxon>
        <taxon>Cactineae</taxon>
        <taxon>Cactaceae</taxon>
        <taxon>Opuntioideae</taxon>
        <taxon>Opuntia</taxon>
    </lineage>
</organism>
<feature type="repeat" description="PPR" evidence="3">
    <location>
        <begin position="156"/>
        <end position="190"/>
    </location>
</feature>
<dbReference type="GO" id="GO:0031930">
    <property type="term" value="P:mitochondria-nucleus signaling pathway"/>
    <property type="evidence" value="ECO:0007669"/>
    <property type="project" value="TreeGrafter"/>
</dbReference>
<proteinExistence type="inferred from homology"/>
<sequence>MTPITHLLRRTVSSSAALASISRVIYKEPDLKRVVDAFKEYSADKNFRKKTTYYEHFVKRLANAKSFQWIEEILEKHKDYPEITTEGFVVRIISLYGKAGMFDHAHKLFDEMPQLPCSRTVKSFNALLGACVSSGKFGEVDGLFREIPSKLSIKPNTVSYNTLIKAFCDMGSLDSALLMFHEMAKEGLKPNLITFNTLLDALYKKDRFLDGEKMWDLMEEYNVVPDIISHNMKLHGLVCNKKVHEAVDLVAEMKSKGLKPDVFTYNTLFKGLCNVEENLEEAKRWYSDMMKAKCVPNRLTFATLLIFACDRGDFLFGSKLCRAMMYYQCELNDRPLLQKVVDGLVKQSNIKEAETLLQLFQRSKLKMPQENQG</sequence>
<evidence type="ECO:0000256" key="2">
    <source>
        <dbReference type="ARBA" id="ARBA00022737"/>
    </source>
</evidence>
<dbReference type="Pfam" id="PF01535">
    <property type="entry name" value="PPR"/>
    <property type="match status" value="2"/>
</dbReference>
<dbReference type="GO" id="GO:0009507">
    <property type="term" value="C:chloroplast"/>
    <property type="evidence" value="ECO:0007669"/>
    <property type="project" value="TreeGrafter"/>
</dbReference>
<dbReference type="Pfam" id="PF13041">
    <property type="entry name" value="PPR_2"/>
    <property type="match status" value="2"/>
</dbReference>
<reference evidence="4" key="1">
    <citation type="journal article" date="2013" name="J. Plant Res.">
        <title>Effect of fungi and light on seed germination of three Opuntia species from semiarid lands of central Mexico.</title>
        <authorList>
            <person name="Delgado-Sanchez P."/>
            <person name="Jimenez-Bremont J.F."/>
            <person name="Guerrero-Gonzalez Mde L."/>
            <person name="Flores J."/>
        </authorList>
    </citation>
    <scope>NUCLEOTIDE SEQUENCE</scope>
    <source>
        <tissue evidence="4">Cladode</tissue>
    </source>
</reference>
<accession>A0A7C9CF63</accession>
<keyword evidence="2" id="KW-0677">Repeat</keyword>
<evidence type="ECO:0000256" key="3">
    <source>
        <dbReference type="PROSITE-ProRule" id="PRU00708"/>
    </source>
</evidence>
<feature type="repeat" description="PPR" evidence="3">
    <location>
        <begin position="226"/>
        <end position="260"/>
    </location>
</feature>
<dbReference type="EMBL" id="GISG01010129">
    <property type="protein sequence ID" value="MBA4616126.1"/>
    <property type="molecule type" value="Transcribed_RNA"/>
</dbReference>
<dbReference type="PROSITE" id="PS51375">
    <property type="entry name" value="PPR"/>
    <property type="match status" value="4"/>
</dbReference>
<dbReference type="NCBIfam" id="TIGR00756">
    <property type="entry name" value="PPR"/>
    <property type="match status" value="6"/>
</dbReference>
<evidence type="ECO:0000256" key="1">
    <source>
        <dbReference type="ARBA" id="ARBA00007626"/>
    </source>
</evidence>